<evidence type="ECO:0000313" key="3">
    <source>
        <dbReference type="Proteomes" id="UP001597083"/>
    </source>
</evidence>
<sequence>MDSQEFADVLSAVRAFVREQVVPREDEIEETDAIPADIKERSKEMGLFGYALPEEYGGLGLTLSEEVRLVFELGYTTPSFRSMFGTSNGIAGQVLVNAGNAEQRAAWLPGLASGEIVGSFALTEA</sequence>
<dbReference type="Pfam" id="PF02771">
    <property type="entry name" value="Acyl-CoA_dh_N"/>
    <property type="match status" value="1"/>
</dbReference>
<comment type="caution">
    <text evidence="2">The sequence shown here is derived from an EMBL/GenBank/DDBJ whole genome shotgun (WGS) entry which is preliminary data.</text>
</comment>
<dbReference type="SUPFAM" id="SSF56645">
    <property type="entry name" value="Acyl-CoA dehydrogenase NM domain-like"/>
    <property type="match status" value="1"/>
</dbReference>
<evidence type="ECO:0000313" key="2">
    <source>
        <dbReference type="EMBL" id="MFD0852955.1"/>
    </source>
</evidence>
<protein>
    <submittedName>
        <fullName evidence="2">Acyl-CoA dehydrogenase family protein</fullName>
    </submittedName>
</protein>
<dbReference type="InterPro" id="IPR009100">
    <property type="entry name" value="AcylCoA_DH/oxidase_NM_dom_sf"/>
</dbReference>
<dbReference type="Proteomes" id="UP001597083">
    <property type="component" value="Unassembled WGS sequence"/>
</dbReference>
<dbReference type="Gene3D" id="1.10.540.10">
    <property type="entry name" value="Acyl-CoA dehydrogenase/oxidase, N-terminal domain"/>
    <property type="match status" value="1"/>
</dbReference>
<organism evidence="2 3">
    <name type="scientific">Actinomadura adrarensis</name>
    <dbReference type="NCBI Taxonomy" id="1819600"/>
    <lineage>
        <taxon>Bacteria</taxon>
        <taxon>Bacillati</taxon>
        <taxon>Actinomycetota</taxon>
        <taxon>Actinomycetes</taxon>
        <taxon>Streptosporangiales</taxon>
        <taxon>Thermomonosporaceae</taxon>
        <taxon>Actinomadura</taxon>
    </lineage>
</organism>
<dbReference type="InterPro" id="IPR013786">
    <property type="entry name" value="AcylCoA_DH/ox_N"/>
</dbReference>
<evidence type="ECO:0000259" key="1">
    <source>
        <dbReference type="Pfam" id="PF02771"/>
    </source>
</evidence>
<keyword evidence="3" id="KW-1185">Reference proteome</keyword>
<feature type="domain" description="Acyl-CoA dehydrogenase/oxidase N-terminal" evidence="1">
    <location>
        <begin position="5"/>
        <end position="115"/>
    </location>
</feature>
<proteinExistence type="predicted"/>
<feature type="non-terminal residue" evidence="2">
    <location>
        <position position="125"/>
    </location>
</feature>
<dbReference type="PANTHER" id="PTHR43884">
    <property type="entry name" value="ACYL-COA DEHYDROGENASE"/>
    <property type="match status" value="1"/>
</dbReference>
<dbReference type="EMBL" id="JBHTIR010001772">
    <property type="protein sequence ID" value="MFD0852955.1"/>
    <property type="molecule type" value="Genomic_DNA"/>
</dbReference>
<dbReference type="InterPro" id="IPR037069">
    <property type="entry name" value="AcylCoA_DH/ox_N_sf"/>
</dbReference>
<gene>
    <name evidence="2" type="ORF">ACFQ07_12020</name>
</gene>
<name>A0ABW3CEI9_9ACTN</name>
<accession>A0ABW3CEI9</accession>
<reference evidence="3" key="1">
    <citation type="journal article" date="2019" name="Int. J. Syst. Evol. Microbiol.">
        <title>The Global Catalogue of Microorganisms (GCM) 10K type strain sequencing project: providing services to taxonomists for standard genome sequencing and annotation.</title>
        <authorList>
            <consortium name="The Broad Institute Genomics Platform"/>
            <consortium name="The Broad Institute Genome Sequencing Center for Infectious Disease"/>
            <person name="Wu L."/>
            <person name="Ma J."/>
        </authorList>
    </citation>
    <scope>NUCLEOTIDE SEQUENCE [LARGE SCALE GENOMIC DNA]</scope>
    <source>
        <strain evidence="3">JCM 31696</strain>
    </source>
</reference>
<dbReference type="PANTHER" id="PTHR43884:SF12">
    <property type="entry name" value="ISOVALERYL-COA DEHYDROGENASE, MITOCHONDRIAL-RELATED"/>
    <property type="match status" value="1"/>
</dbReference>